<dbReference type="SUPFAM" id="SSF53748">
    <property type="entry name" value="Phosphoglycerate kinase"/>
    <property type="match status" value="1"/>
</dbReference>
<dbReference type="PANTHER" id="PTHR11406:SF23">
    <property type="entry name" value="PHOSPHOGLYCERATE KINASE 1, CHLOROPLASTIC-RELATED"/>
    <property type="match status" value="1"/>
</dbReference>
<dbReference type="AlphaFoldDB" id="A0A0G0RR34"/>
<gene>
    <name evidence="8" type="ORF">UT93_C0028G0003</name>
</gene>
<comment type="catalytic activity">
    <reaction evidence="1 7">
        <text>(2R)-3-phosphoglycerate + ATP = (2R)-3-phospho-glyceroyl phosphate + ADP</text>
        <dbReference type="Rhea" id="RHEA:14801"/>
        <dbReference type="ChEBI" id="CHEBI:30616"/>
        <dbReference type="ChEBI" id="CHEBI:57604"/>
        <dbReference type="ChEBI" id="CHEBI:58272"/>
        <dbReference type="ChEBI" id="CHEBI:456216"/>
        <dbReference type="EC" id="2.7.2.3"/>
    </reaction>
</comment>
<dbReference type="Gene3D" id="3.40.50.1260">
    <property type="entry name" value="Phosphoglycerate kinase, N-terminal domain"/>
    <property type="match status" value="4"/>
</dbReference>
<dbReference type="GO" id="GO:0005524">
    <property type="term" value="F:ATP binding"/>
    <property type="evidence" value="ECO:0007669"/>
    <property type="project" value="UniProtKB-KW"/>
</dbReference>
<evidence type="ECO:0000256" key="5">
    <source>
        <dbReference type="ARBA" id="ARBA00022777"/>
    </source>
</evidence>
<dbReference type="Pfam" id="PF00162">
    <property type="entry name" value="PGK"/>
    <property type="match status" value="3"/>
</dbReference>
<sequence length="349" mass="38320">MNLPKVSDIDVSGKRVLVRADLDIDIGENYRLEALLPTITYLSSKSSKITIMGHLGRPGGKVVEELKIKPVEEELRKIAQGIEFEVLENLRFNPGEEANDVLYAKELASKGDVYVNEAFATSHRNSASITALAKLLPHAAGIRFVEETENLSKVLENPVRPLVFVVGGSKDDKKEYVKNLESLADKILIGGRLPEYYGDLALESVRQADGQDKVIIANLIQDKEDITLNSIEKFEGEIEKAGTLVLAGPMGHYEDEGHRQGTERIFKAVAASGAFKVVGGGDSLSVLSMYSLKDKFDWVSVGGGAMLEFLSKKTLPGIDRSPLTIFIISICEIFCNILKVPIFLSLRKE</sequence>
<dbReference type="InterPro" id="IPR036043">
    <property type="entry name" value="Phosphoglycerate_kinase_sf"/>
</dbReference>
<keyword evidence="3 7" id="KW-0808">Transferase</keyword>
<dbReference type="EC" id="2.7.2.3" evidence="2 7"/>
<dbReference type="EMBL" id="LBYR01000028">
    <property type="protein sequence ID" value="KKR54988.1"/>
    <property type="molecule type" value="Genomic_DNA"/>
</dbReference>
<dbReference type="GO" id="GO:0043531">
    <property type="term" value="F:ADP binding"/>
    <property type="evidence" value="ECO:0007669"/>
    <property type="project" value="TreeGrafter"/>
</dbReference>
<dbReference type="PRINTS" id="PR00477">
    <property type="entry name" value="PHGLYCKINASE"/>
</dbReference>
<evidence type="ECO:0000256" key="4">
    <source>
        <dbReference type="ARBA" id="ARBA00022741"/>
    </source>
</evidence>
<comment type="similarity">
    <text evidence="7">Belongs to the phosphoglycerate kinase family.</text>
</comment>
<dbReference type="InterPro" id="IPR015824">
    <property type="entry name" value="Phosphoglycerate_kinase_N"/>
</dbReference>
<dbReference type="InterPro" id="IPR001576">
    <property type="entry name" value="Phosphoglycerate_kinase"/>
</dbReference>
<comment type="caution">
    <text evidence="8">The sequence shown here is derived from an EMBL/GenBank/DDBJ whole genome shotgun (WGS) entry which is preliminary data.</text>
</comment>
<name>A0A0G0RR34_9BACT</name>
<keyword evidence="4" id="KW-0547">Nucleotide-binding</keyword>
<evidence type="ECO:0000256" key="6">
    <source>
        <dbReference type="ARBA" id="ARBA00022840"/>
    </source>
</evidence>
<dbReference type="PATRIC" id="fig|1618601.3.peg.405"/>
<accession>A0A0G0RR34</accession>
<keyword evidence="5 7" id="KW-0418">Kinase</keyword>
<evidence type="ECO:0000313" key="8">
    <source>
        <dbReference type="EMBL" id="KKR54988.1"/>
    </source>
</evidence>
<dbReference type="Proteomes" id="UP000034627">
    <property type="component" value="Unassembled WGS sequence"/>
</dbReference>
<proteinExistence type="inferred from homology"/>
<reference evidence="8 9" key="1">
    <citation type="journal article" date="2015" name="Nature">
        <title>rRNA introns, odd ribosomes, and small enigmatic genomes across a large radiation of phyla.</title>
        <authorList>
            <person name="Brown C.T."/>
            <person name="Hug L.A."/>
            <person name="Thomas B.C."/>
            <person name="Sharon I."/>
            <person name="Castelle C.J."/>
            <person name="Singh A."/>
            <person name="Wilkins M.J."/>
            <person name="Williams K.H."/>
            <person name="Banfield J.F."/>
        </authorList>
    </citation>
    <scope>NUCLEOTIDE SEQUENCE [LARGE SCALE GENOMIC DNA]</scope>
</reference>
<evidence type="ECO:0000256" key="3">
    <source>
        <dbReference type="ARBA" id="ARBA00022679"/>
    </source>
</evidence>
<dbReference type="PANTHER" id="PTHR11406">
    <property type="entry name" value="PHOSPHOGLYCERATE KINASE"/>
    <property type="match status" value="1"/>
</dbReference>
<protein>
    <recommendedName>
        <fullName evidence="2 7">Phosphoglycerate kinase</fullName>
        <ecNumber evidence="2 7">2.7.2.3</ecNumber>
    </recommendedName>
</protein>
<keyword evidence="6" id="KW-0067">ATP-binding</keyword>
<evidence type="ECO:0000256" key="7">
    <source>
        <dbReference type="RuleBase" id="RU000532"/>
    </source>
</evidence>
<dbReference type="GO" id="GO:0005829">
    <property type="term" value="C:cytosol"/>
    <property type="evidence" value="ECO:0007669"/>
    <property type="project" value="TreeGrafter"/>
</dbReference>
<evidence type="ECO:0000313" key="9">
    <source>
        <dbReference type="Proteomes" id="UP000034627"/>
    </source>
</evidence>
<evidence type="ECO:0000256" key="1">
    <source>
        <dbReference type="ARBA" id="ARBA00000642"/>
    </source>
</evidence>
<dbReference type="GO" id="GO:0004618">
    <property type="term" value="F:phosphoglycerate kinase activity"/>
    <property type="evidence" value="ECO:0007669"/>
    <property type="project" value="UniProtKB-EC"/>
</dbReference>
<dbReference type="GO" id="GO:0006094">
    <property type="term" value="P:gluconeogenesis"/>
    <property type="evidence" value="ECO:0007669"/>
    <property type="project" value="TreeGrafter"/>
</dbReference>
<organism evidence="8 9">
    <name type="scientific">Candidatus Woesebacteria bacterium GW2011_GWF1_40_24</name>
    <dbReference type="NCBI Taxonomy" id="1618601"/>
    <lineage>
        <taxon>Bacteria</taxon>
        <taxon>Candidatus Woeseibacteriota</taxon>
    </lineage>
</organism>
<dbReference type="GO" id="GO:0006096">
    <property type="term" value="P:glycolytic process"/>
    <property type="evidence" value="ECO:0007669"/>
    <property type="project" value="InterPro"/>
</dbReference>
<evidence type="ECO:0000256" key="2">
    <source>
        <dbReference type="ARBA" id="ARBA00013061"/>
    </source>
</evidence>